<sequence>MMVNEDSQVPLLALPVDALKAHLRMGSGFAEDAVQDEVLASFLRAALAAVEGRTGKVLIERGFTLRLEAWRDGVAEILPLAPVQSVTSVVLLDGDGAASTVADTVYRLVPDAHQPKIAARAGRLPEPVSGGAIEVTFAAGFSTDFSGLPADLQQSVLLLAAHYYEYRDETALGDGCMPFGVTSLLARYRPMRLGLAR</sequence>
<protein>
    <recommendedName>
        <fullName evidence="3">Phage gp6-like head-tail connector protein</fullName>
    </recommendedName>
</protein>
<dbReference type="AlphaFoldDB" id="A0A2R8AY97"/>
<accession>A0A2R8AY97</accession>
<dbReference type="NCBIfam" id="TIGR01560">
    <property type="entry name" value="put_DNA_pack"/>
    <property type="match status" value="1"/>
</dbReference>
<organism evidence="1 2">
    <name type="scientific">Pseudoprimorskyibacter insulae</name>
    <dbReference type="NCBI Taxonomy" id="1695997"/>
    <lineage>
        <taxon>Bacteria</taxon>
        <taxon>Pseudomonadati</taxon>
        <taxon>Pseudomonadota</taxon>
        <taxon>Alphaproteobacteria</taxon>
        <taxon>Rhodobacterales</taxon>
        <taxon>Paracoccaceae</taxon>
        <taxon>Pseudoprimorskyibacter</taxon>
    </lineage>
</organism>
<evidence type="ECO:0000313" key="2">
    <source>
        <dbReference type="Proteomes" id="UP000244904"/>
    </source>
</evidence>
<proteinExistence type="predicted"/>
<dbReference type="InterPro" id="IPR011738">
    <property type="entry name" value="Phage_CHP"/>
</dbReference>
<dbReference type="InterPro" id="IPR006450">
    <property type="entry name" value="Phage_HK97_gp6-like"/>
</dbReference>
<reference evidence="2" key="1">
    <citation type="submission" date="2018-03" db="EMBL/GenBank/DDBJ databases">
        <authorList>
            <person name="Rodrigo-Torres L."/>
            <person name="Arahal R. D."/>
            <person name="Lucena T."/>
        </authorList>
    </citation>
    <scope>NUCLEOTIDE SEQUENCE [LARGE SCALE GENOMIC DNA]</scope>
    <source>
        <strain evidence="2">CECT 8871</strain>
    </source>
</reference>
<evidence type="ECO:0000313" key="1">
    <source>
        <dbReference type="EMBL" id="SPF80834.1"/>
    </source>
</evidence>
<dbReference type="NCBIfam" id="TIGR02215">
    <property type="entry name" value="phage_chp_gp8"/>
    <property type="match status" value="1"/>
</dbReference>
<dbReference type="RefSeq" id="WP_108886687.1">
    <property type="nucleotide sequence ID" value="NZ_OMOJ01000005.1"/>
</dbReference>
<keyword evidence="2" id="KW-1185">Reference proteome</keyword>
<dbReference type="EMBL" id="OMOJ01000005">
    <property type="protein sequence ID" value="SPF80834.1"/>
    <property type="molecule type" value="Genomic_DNA"/>
</dbReference>
<dbReference type="Proteomes" id="UP000244904">
    <property type="component" value="Unassembled WGS sequence"/>
</dbReference>
<dbReference type="OrthoDB" id="8478788at2"/>
<name>A0A2R8AY97_9RHOB</name>
<evidence type="ECO:0008006" key="3">
    <source>
        <dbReference type="Google" id="ProtNLM"/>
    </source>
</evidence>
<gene>
    <name evidence="1" type="ORF">PRI8871_02646</name>
</gene>
<dbReference type="Gene3D" id="1.10.3230.30">
    <property type="entry name" value="Phage gp6-like head-tail connector protein"/>
    <property type="match status" value="1"/>
</dbReference>
<dbReference type="CDD" id="cd08054">
    <property type="entry name" value="gp6"/>
    <property type="match status" value="1"/>
</dbReference>